<keyword evidence="12" id="KW-1185">Reference proteome</keyword>
<dbReference type="EMBL" id="VNHO01000001">
    <property type="protein sequence ID" value="TYP59913.1"/>
    <property type="molecule type" value="Genomic_DNA"/>
</dbReference>
<evidence type="ECO:0000256" key="6">
    <source>
        <dbReference type="ARBA" id="ARBA00022989"/>
    </source>
</evidence>
<dbReference type="GO" id="GO:0009425">
    <property type="term" value="C:bacterial-type flagellum basal body"/>
    <property type="evidence" value="ECO:0007669"/>
    <property type="project" value="UniProtKB-SubCell"/>
</dbReference>
<feature type="transmembrane region" description="Helical" evidence="10">
    <location>
        <begin position="70"/>
        <end position="90"/>
    </location>
</feature>
<dbReference type="PANTHER" id="PTHR30065:SF1">
    <property type="entry name" value="SURFACE PRESENTATION OF ANTIGENS PROTEIN SPAR"/>
    <property type="match status" value="1"/>
</dbReference>
<accession>A0A5S5B1G5</accession>
<dbReference type="InterPro" id="IPR006303">
    <property type="entry name" value="FliR"/>
</dbReference>
<evidence type="ECO:0000256" key="8">
    <source>
        <dbReference type="ARBA" id="ARBA00023143"/>
    </source>
</evidence>
<evidence type="ECO:0000256" key="3">
    <source>
        <dbReference type="ARBA" id="ARBA00021717"/>
    </source>
</evidence>
<comment type="subcellular location">
    <subcellularLocation>
        <location evidence="10">Cell membrane</location>
        <topology evidence="10">Multi-pass membrane protein</topology>
    </subcellularLocation>
    <subcellularLocation>
        <location evidence="10">Bacterial flagellum basal body</location>
    </subcellularLocation>
</comment>
<evidence type="ECO:0000256" key="1">
    <source>
        <dbReference type="ARBA" id="ARBA00002578"/>
    </source>
</evidence>
<comment type="caution">
    <text evidence="11">The sequence shown here is derived from an EMBL/GenBank/DDBJ whole genome shotgun (WGS) entry which is preliminary data.</text>
</comment>
<comment type="similarity">
    <text evidence="2 10">Belongs to the FliR/MopE/SpaR family.</text>
</comment>
<keyword evidence="7 10" id="KW-0472">Membrane</keyword>
<sequence>MEFQLVNFFMIFFRILGFFILTPVFGRREFPVQGRLGVSALIAIIIYPVVNKIPLPDNLWDTVILFIRETAVGLSIGFITFVVFSAVYICGEIIDLEMGFGIVNVIDPQTNAQVPVMGNFFYILTILIFLSINGHHVLLNALIKSYDILPLGGAVFHHSFLEGMLKSFFGMFEAGVKMSIPAVVATFLADFALGVIARTVPQMNVFIVGLPFKIIIGFIALIIALPMYVVALDVLFNGSYKIIQLVLQGMLNSP</sequence>
<proteinExistence type="inferred from homology"/>
<feature type="transmembrane region" description="Helical" evidence="10">
    <location>
        <begin position="180"/>
        <end position="200"/>
    </location>
</feature>
<evidence type="ECO:0000256" key="9">
    <source>
        <dbReference type="NCBIfam" id="TIGR01400"/>
    </source>
</evidence>
<evidence type="ECO:0000256" key="10">
    <source>
        <dbReference type="RuleBase" id="RU362071"/>
    </source>
</evidence>
<feature type="transmembrane region" description="Helical" evidence="10">
    <location>
        <begin position="148"/>
        <end position="168"/>
    </location>
</feature>
<dbReference type="OrthoDB" id="9807748at2"/>
<evidence type="ECO:0000313" key="11">
    <source>
        <dbReference type="EMBL" id="TYP59913.1"/>
    </source>
</evidence>
<keyword evidence="11" id="KW-0969">Cilium</keyword>
<dbReference type="GO" id="GO:0006605">
    <property type="term" value="P:protein targeting"/>
    <property type="evidence" value="ECO:0007669"/>
    <property type="project" value="UniProtKB-UniRule"/>
</dbReference>
<keyword evidence="11" id="KW-0282">Flagellum</keyword>
<dbReference type="GO" id="GO:0044780">
    <property type="term" value="P:bacterial-type flagellum assembly"/>
    <property type="evidence" value="ECO:0007669"/>
    <property type="project" value="UniProtKB-UniRule"/>
</dbReference>
<evidence type="ECO:0000256" key="5">
    <source>
        <dbReference type="ARBA" id="ARBA00022692"/>
    </source>
</evidence>
<name>A0A5S5B1G5_9FIRM</name>
<dbReference type="PANTHER" id="PTHR30065">
    <property type="entry name" value="FLAGELLAR BIOSYNTHETIC PROTEIN FLIR"/>
    <property type="match status" value="1"/>
</dbReference>
<dbReference type="RefSeq" id="WP_148865546.1">
    <property type="nucleotide sequence ID" value="NZ_VNHO01000001.1"/>
</dbReference>
<keyword evidence="11" id="KW-0966">Cell projection</keyword>
<gene>
    <name evidence="11" type="ORF">LZ11_00074</name>
</gene>
<dbReference type="Proteomes" id="UP000322294">
    <property type="component" value="Unassembled WGS sequence"/>
</dbReference>
<keyword evidence="4 10" id="KW-1003">Cell membrane</keyword>
<dbReference type="InterPro" id="IPR002010">
    <property type="entry name" value="T3SS_IM_R"/>
</dbReference>
<feature type="transmembrane region" description="Helical" evidence="10">
    <location>
        <begin position="6"/>
        <end position="25"/>
    </location>
</feature>
<keyword evidence="6 10" id="KW-1133">Transmembrane helix</keyword>
<keyword evidence="8 10" id="KW-0975">Bacterial flagellum</keyword>
<evidence type="ECO:0000256" key="4">
    <source>
        <dbReference type="ARBA" id="ARBA00022475"/>
    </source>
</evidence>
<feature type="transmembrane region" description="Helical" evidence="10">
    <location>
        <begin position="120"/>
        <end position="142"/>
    </location>
</feature>
<evidence type="ECO:0000256" key="2">
    <source>
        <dbReference type="ARBA" id="ARBA00009772"/>
    </source>
</evidence>
<feature type="transmembrane region" description="Helical" evidence="10">
    <location>
        <begin position="212"/>
        <end position="236"/>
    </location>
</feature>
<evidence type="ECO:0000313" key="12">
    <source>
        <dbReference type="Proteomes" id="UP000322294"/>
    </source>
</evidence>
<dbReference type="NCBIfam" id="TIGR01400">
    <property type="entry name" value="fliR"/>
    <property type="match status" value="1"/>
</dbReference>
<reference evidence="11 12" key="1">
    <citation type="submission" date="2019-07" db="EMBL/GenBank/DDBJ databases">
        <title>Genomic Encyclopedia of Type Strains, Phase I: the one thousand microbial genomes (KMG-I) project.</title>
        <authorList>
            <person name="Kyrpides N."/>
        </authorList>
    </citation>
    <scope>NUCLEOTIDE SEQUENCE [LARGE SCALE GENOMIC DNA]</scope>
    <source>
        <strain evidence="11 12">DSM 16647</strain>
    </source>
</reference>
<dbReference type="Pfam" id="PF01311">
    <property type="entry name" value="Bac_export_1"/>
    <property type="match status" value="1"/>
</dbReference>
<dbReference type="GO" id="GO:0005886">
    <property type="term" value="C:plasma membrane"/>
    <property type="evidence" value="ECO:0007669"/>
    <property type="project" value="UniProtKB-SubCell"/>
</dbReference>
<dbReference type="PRINTS" id="PR00953">
    <property type="entry name" value="TYPE3IMRPROT"/>
</dbReference>
<organism evidence="11 12">
    <name type="scientific">Thermosediminibacter litoriperuensis</name>
    <dbReference type="NCBI Taxonomy" id="291989"/>
    <lineage>
        <taxon>Bacteria</taxon>
        <taxon>Bacillati</taxon>
        <taxon>Bacillota</taxon>
        <taxon>Clostridia</taxon>
        <taxon>Thermosediminibacterales</taxon>
        <taxon>Thermosediminibacteraceae</taxon>
        <taxon>Thermosediminibacter</taxon>
    </lineage>
</organism>
<keyword evidence="5 10" id="KW-0812">Transmembrane</keyword>
<evidence type="ECO:0000256" key="7">
    <source>
        <dbReference type="ARBA" id="ARBA00023136"/>
    </source>
</evidence>
<feature type="transmembrane region" description="Helical" evidence="10">
    <location>
        <begin position="32"/>
        <end position="50"/>
    </location>
</feature>
<comment type="function">
    <text evidence="1 10">Role in flagellar biosynthesis.</text>
</comment>
<dbReference type="AlphaFoldDB" id="A0A5S5B1G5"/>
<protein>
    <recommendedName>
        <fullName evidence="3 9">Flagellar biosynthetic protein FliR</fullName>
    </recommendedName>
</protein>